<sequence length="176" mass="19136">MWSWPASKTVGIGARHIHSLASRRARVIGKIAKMDAHKICGMYGNPIRPDARRGLLPLAVSVSAVGLRSCQAFLSGRKTYALSLSVDVGCGRVCFSGLLDRKSHLHGGILSSPITRGKNGEARVESGWQSNLASFCTWKWLTVQEWLKPSRRYSAEAASENPIAACRRIPGHASVQ</sequence>
<gene>
    <name evidence="1" type="ORF">BU16DRAFT_190704</name>
</gene>
<protein>
    <submittedName>
        <fullName evidence="1">Uncharacterized protein</fullName>
    </submittedName>
</protein>
<organism evidence="1 2">
    <name type="scientific">Lophium mytilinum</name>
    <dbReference type="NCBI Taxonomy" id="390894"/>
    <lineage>
        <taxon>Eukaryota</taxon>
        <taxon>Fungi</taxon>
        <taxon>Dikarya</taxon>
        <taxon>Ascomycota</taxon>
        <taxon>Pezizomycotina</taxon>
        <taxon>Dothideomycetes</taxon>
        <taxon>Pleosporomycetidae</taxon>
        <taxon>Mytilinidiales</taxon>
        <taxon>Mytilinidiaceae</taxon>
        <taxon>Lophium</taxon>
    </lineage>
</organism>
<dbReference type="AlphaFoldDB" id="A0A6A6R9A0"/>
<dbReference type="Proteomes" id="UP000799750">
    <property type="component" value="Unassembled WGS sequence"/>
</dbReference>
<evidence type="ECO:0000313" key="2">
    <source>
        <dbReference type="Proteomes" id="UP000799750"/>
    </source>
</evidence>
<proteinExistence type="predicted"/>
<accession>A0A6A6R9A0</accession>
<keyword evidence="2" id="KW-1185">Reference proteome</keyword>
<reference evidence="1" key="1">
    <citation type="journal article" date="2020" name="Stud. Mycol.">
        <title>101 Dothideomycetes genomes: a test case for predicting lifestyles and emergence of pathogens.</title>
        <authorList>
            <person name="Haridas S."/>
            <person name="Albert R."/>
            <person name="Binder M."/>
            <person name="Bloem J."/>
            <person name="Labutti K."/>
            <person name="Salamov A."/>
            <person name="Andreopoulos B."/>
            <person name="Baker S."/>
            <person name="Barry K."/>
            <person name="Bills G."/>
            <person name="Bluhm B."/>
            <person name="Cannon C."/>
            <person name="Castanera R."/>
            <person name="Culley D."/>
            <person name="Daum C."/>
            <person name="Ezra D."/>
            <person name="Gonzalez J."/>
            <person name="Henrissat B."/>
            <person name="Kuo A."/>
            <person name="Liang C."/>
            <person name="Lipzen A."/>
            <person name="Lutzoni F."/>
            <person name="Magnuson J."/>
            <person name="Mondo S."/>
            <person name="Nolan M."/>
            <person name="Ohm R."/>
            <person name="Pangilinan J."/>
            <person name="Park H.-J."/>
            <person name="Ramirez L."/>
            <person name="Alfaro M."/>
            <person name="Sun H."/>
            <person name="Tritt A."/>
            <person name="Yoshinaga Y."/>
            <person name="Zwiers L.-H."/>
            <person name="Turgeon B."/>
            <person name="Goodwin S."/>
            <person name="Spatafora J."/>
            <person name="Crous P."/>
            <person name="Grigoriev I."/>
        </authorList>
    </citation>
    <scope>NUCLEOTIDE SEQUENCE</scope>
    <source>
        <strain evidence="1">CBS 269.34</strain>
    </source>
</reference>
<name>A0A6A6R9A0_9PEZI</name>
<evidence type="ECO:0000313" key="1">
    <source>
        <dbReference type="EMBL" id="KAF2501121.1"/>
    </source>
</evidence>
<dbReference type="EMBL" id="MU004182">
    <property type="protein sequence ID" value="KAF2501121.1"/>
    <property type="molecule type" value="Genomic_DNA"/>
</dbReference>